<evidence type="ECO:0000313" key="3">
    <source>
        <dbReference type="Proteomes" id="UP000181899"/>
    </source>
</evidence>
<keyword evidence="1" id="KW-0472">Membrane</keyword>
<accession>A0A1I5DGK5</accession>
<feature type="transmembrane region" description="Helical" evidence="1">
    <location>
        <begin position="121"/>
        <end position="142"/>
    </location>
</feature>
<keyword evidence="1" id="KW-0812">Transmembrane</keyword>
<sequence length="149" mass="17204">MKKMNTWYRWYLKGFLVLLTVVIVGVSLMLLFSLLEEPVNPRYAGLLYPLIGGLYLSILPVIYLLQLMLSLLKERVDEVGKNRQRVWRKARAAAMVFSMIFVLMLPFTYRLADYDDAPGLILFFSLPILFGGAAYALFSLFLEKEQEHS</sequence>
<protein>
    <recommendedName>
        <fullName evidence="4">DUF2975 domain-containing protein</fullName>
    </recommendedName>
</protein>
<feature type="transmembrane region" description="Helical" evidence="1">
    <location>
        <begin position="47"/>
        <end position="72"/>
    </location>
</feature>
<dbReference type="OrthoDB" id="1100174at2"/>
<evidence type="ECO:0000256" key="1">
    <source>
        <dbReference type="SAM" id="Phobius"/>
    </source>
</evidence>
<dbReference type="RefSeq" id="WP_074912533.1">
    <property type="nucleotide sequence ID" value="NZ_FOVK01000009.1"/>
</dbReference>
<dbReference type="Proteomes" id="UP000181899">
    <property type="component" value="Unassembled WGS sequence"/>
</dbReference>
<evidence type="ECO:0008006" key="4">
    <source>
        <dbReference type="Google" id="ProtNLM"/>
    </source>
</evidence>
<gene>
    <name evidence="2" type="ORF">SAMN04488695_10949</name>
</gene>
<organism evidence="2 3">
    <name type="scientific">Proteiniclasticum ruminis</name>
    <dbReference type="NCBI Taxonomy" id="398199"/>
    <lineage>
        <taxon>Bacteria</taxon>
        <taxon>Bacillati</taxon>
        <taxon>Bacillota</taxon>
        <taxon>Clostridia</taxon>
        <taxon>Eubacteriales</taxon>
        <taxon>Clostridiaceae</taxon>
        <taxon>Proteiniclasticum</taxon>
    </lineage>
</organism>
<proteinExistence type="predicted"/>
<dbReference type="STRING" id="398199.SAMN05421804_10395"/>
<feature type="transmembrane region" description="Helical" evidence="1">
    <location>
        <begin position="92"/>
        <end position="109"/>
    </location>
</feature>
<reference evidence="2 3" key="1">
    <citation type="submission" date="2016-10" db="EMBL/GenBank/DDBJ databases">
        <authorList>
            <person name="de Groot N.N."/>
        </authorList>
    </citation>
    <scope>NUCLEOTIDE SEQUENCE [LARGE SCALE GENOMIC DNA]</scope>
    <source>
        <strain evidence="2 3">ML2</strain>
    </source>
</reference>
<keyword evidence="1" id="KW-1133">Transmembrane helix</keyword>
<evidence type="ECO:0000313" key="2">
    <source>
        <dbReference type="EMBL" id="SFN98320.1"/>
    </source>
</evidence>
<keyword evidence="3" id="KW-1185">Reference proteome</keyword>
<feature type="transmembrane region" description="Helical" evidence="1">
    <location>
        <begin position="12"/>
        <end position="35"/>
    </location>
</feature>
<dbReference type="AlphaFoldDB" id="A0A1I5DGK5"/>
<name>A0A1I5DGK5_9CLOT</name>
<dbReference type="EMBL" id="FOVK01000009">
    <property type="protein sequence ID" value="SFN98320.1"/>
    <property type="molecule type" value="Genomic_DNA"/>
</dbReference>